<reference evidence="2 3" key="1">
    <citation type="journal article" date="2017" name="Nat. Ecol. Evol.">
        <title>Scallop genome provides insights into evolution of bilaterian karyotype and development.</title>
        <authorList>
            <person name="Wang S."/>
            <person name="Zhang J."/>
            <person name="Jiao W."/>
            <person name="Li J."/>
            <person name="Xun X."/>
            <person name="Sun Y."/>
            <person name="Guo X."/>
            <person name="Huan P."/>
            <person name="Dong B."/>
            <person name="Zhang L."/>
            <person name="Hu X."/>
            <person name="Sun X."/>
            <person name="Wang J."/>
            <person name="Zhao C."/>
            <person name="Wang Y."/>
            <person name="Wang D."/>
            <person name="Huang X."/>
            <person name="Wang R."/>
            <person name="Lv J."/>
            <person name="Li Y."/>
            <person name="Zhang Z."/>
            <person name="Liu B."/>
            <person name="Lu W."/>
            <person name="Hui Y."/>
            <person name="Liang J."/>
            <person name="Zhou Z."/>
            <person name="Hou R."/>
            <person name="Li X."/>
            <person name="Liu Y."/>
            <person name="Li H."/>
            <person name="Ning X."/>
            <person name="Lin Y."/>
            <person name="Zhao L."/>
            <person name="Xing Q."/>
            <person name="Dou J."/>
            <person name="Li Y."/>
            <person name="Mao J."/>
            <person name="Guo H."/>
            <person name="Dou H."/>
            <person name="Li T."/>
            <person name="Mu C."/>
            <person name="Jiang W."/>
            <person name="Fu Q."/>
            <person name="Fu X."/>
            <person name="Miao Y."/>
            <person name="Liu J."/>
            <person name="Yu Q."/>
            <person name="Li R."/>
            <person name="Liao H."/>
            <person name="Li X."/>
            <person name="Kong Y."/>
            <person name="Jiang Z."/>
            <person name="Chourrout D."/>
            <person name="Li R."/>
            <person name="Bao Z."/>
        </authorList>
    </citation>
    <scope>NUCLEOTIDE SEQUENCE [LARGE SCALE GENOMIC DNA]</scope>
    <source>
        <strain evidence="2 3">PY_sf001</strain>
    </source>
</reference>
<dbReference type="OrthoDB" id="6409228at2759"/>
<evidence type="ECO:0000256" key="1">
    <source>
        <dbReference type="SAM" id="MobiDB-lite"/>
    </source>
</evidence>
<dbReference type="Proteomes" id="UP000242188">
    <property type="component" value="Unassembled WGS sequence"/>
</dbReference>
<dbReference type="Gene3D" id="3.10.310.10">
    <property type="entry name" value="Diaminopimelate Epimerase, Chain A, domain 1"/>
    <property type="match status" value="1"/>
</dbReference>
<keyword evidence="3" id="KW-1185">Reference proteome</keyword>
<protein>
    <submittedName>
        <fullName evidence="2">Uncharacterized protein</fullName>
    </submittedName>
</protein>
<dbReference type="SUPFAM" id="SSF54506">
    <property type="entry name" value="Diaminopimelate epimerase-like"/>
    <property type="match status" value="1"/>
</dbReference>
<dbReference type="EMBL" id="NEDP02004499">
    <property type="protein sequence ID" value="OWF45443.1"/>
    <property type="molecule type" value="Genomic_DNA"/>
</dbReference>
<gene>
    <name evidence="2" type="ORF">KP79_PYT26301</name>
</gene>
<accession>A0A210Q9M3</accession>
<dbReference type="AlphaFoldDB" id="A0A210Q9M3"/>
<feature type="region of interest" description="Disordered" evidence="1">
    <location>
        <begin position="25"/>
        <end position="64"/>
    </location>
</feature>
<evidence type="ECO:0000313" key="2">
    <source>
        <dbReference type="EMBL" id="OWF45443.1"/>
    </source>
</evidence>
<comment type="caution">
    <text evidence="2">The sequence shown here is derived from an EMBL/GenBank/DDBJ whole genome shotgun (WGS) entry which is preliminary data.</text>
</comment>
<organism evidence="2 3">
    <name type="scientific">Mizuhopecten yessoensis</name>
    <name type="common">Japanese scallop</name>
    <name type="synonym">Patinopecten yessoensis</name>
    <dbReference type="NCBI Taxonomy" id="6573"/>
    <lineage>
        <taxon>Eukaryota</taxon>
        <taxon>Metazoa</taxon>
        <taxon>Spiralia</taxon>
        <taxon>Lophotrochozoa</taxon>
        <taxon>Mollusca</taxon>
        <taxon>Bivalvia</taxon>
        <taxon>Autobranchia</taxon>
        <taxon>Pteriomorphia</taxon>
        <taxon>Pectinida</taxon>
        <taxon>Pectinoidea</taxon>
        <taxon>Pectinidae</taxon>
        <taxon>Mizuhopecten</taxon>
    </lineage>
</organism>
<name>A0A210Q9M3_MIZYE</name>
<proteinExistence type="predicted"/>
<evidence type="ECO:0000313" key="3">
    <source>
        <dbReference type="Proteomes" id="UP000242188"/>
    </source>
</evidence>
<sequence length="64" mass="6977">MAKQIPSDVVIKTREMHTAGEPLRVVESGFPSPRGDTILDKSPLHPGTSRPLQKTANERASRPS</sequence>